<dbReference type="AlphaFoldDB" id="A0A1Y5PDT5"/>
<feature type="region of interest" description="Disordered" evidence="1">
    <location>
        <begin position="1"/>
        <end position="47"/>
    </location>
</feature>
<reference evidence="3" key="1">
    <citation type="submission" date="2016-03" db="EMBL/GenBank/DDBJ databases">
        <authorList>
            <person name="Ploux O."/>
        </authorList>
    </citation>
    <scope>NUCLEOTIDE SEQUENCE</scope>
    <source>
        <strain evidence="3">UC10</strain>
    </source>
</reference>
<keyword evidence="2" id="KW-0812">Transmembrane</keyword>
<organism evidence="3">
    <name type="scientific">uncultured Mycobacterium sp</name>
    <dbReference type="NCBI Taxonomy" id="171292"/>
    <lineage>
        <taxon>Bacteria</taxon>
        <taxon>Bacillati</taxon>
        <taxon>Actinomycetota</taxon>
        <taxon>Actinomycetes</taxon>
        <taxon>Mycobacteriales</taxon>
        <taxon>Mycobacteriaceae</taxon>
        <taxon>Mycobacterium</taxon>
        <taxon>environmental samples</taxon>
    </lineage>
</organism>
<accession>A0A1Y5PDT5</accession>
<sequence>MPDSVLPPSRFGAGYTVGATPPTAGPPVTRAPAQPTTGPVAAPPPAGVSSNAPISSLALTSFVLVLLMGPFIAPLTIPLSLVARRRIAQTGIGGIGLAKAALAMSCIYLVAAAVVAILILIVTPVGSN</sequence>
<evidence type="ECO:0000256" key="2">
    <source>
        <dbReference type="SAM" id="Phobius"/>
    </source>
</evidence>
<evidence type="ECO:0000256" key="1">
    <source>
        <dbReference type="SAM" id="MobiDB-lite"/>
    </source>
</evidence>
<feature type="compositionally biased region" description="Low complexity" evidence="1">
    <location>
        <begin position="12"/>
        <end position="40"/>
    </location>
</feature>
<evidence type="ECO:0000313" key="3">
    <source>
        <dbReference type="EMBL" id="SBS75489.1"/>
    </source>
</evidence>
<evidence type="ECO:0008006" key="4">
    <source>
        <dbReference type="Google" id="ProtNLM"/>
    </source>
</evidence>
<feature type="transmembrane region" description="Helical" evidence="2">
    <location>
        <begin position="100"/>
        <end position="122"/>
    </location>
</feature>
<protein>
    <recommendedName>
        <fullName evidence="4">DUF4190 domain-containing protein</fullName>
    </recommendedName>
</protein>
<proteinExistence type="predicted"/>
<feature type="transmembrane region" description="Helical" evidence="2">
    <location>
        <begin position="57"/>
        <end position="79"/>
    </location>
</feature>
<gene>
    <name evidence="3" type="ORF">MHPYR_230059</name>
</gene>
<dbReference type="EMBL" id="FLQS01000016">
    <property type="protein sequence ID" value="SBS75489.1"/>
    <property type="molecule type" value="Genomic_DNA"/>
</dbReference>
<keyword evidence="2" id="KW-0472">Membrane</keyword>
<name>A0A1Y5PDT5_9MYCO</name>
<keyword evidence="2" id="KW-1133">Transmembrane helix</keyword>